<keyword evidence="1" id="KW-0436">Ligase</keyword>
<name>A0ABW6PQY1_9NOCA</name>
<gene>
    <name evidence="1" type="ORF">ACFYTF_18510</name>
</gene>
<dbReference type="InterPro" id="IPR009097">
    <property type="entry name" value="Cyclic_Pdiesterase"/>
</dbReference>
<evidence type="ECO:0000313" key="2">
    <source>
        <dbReference type="Proteomes" id="UP001601444"/>
    </source>
</evidence>
<proteinExistence type="predicted"/>
<sequence length="170" mass="18048">MAQSVELLVDPETEAWVRGQWRALAAAGVGRPGTATHRPHITVAVAARIPSALDPALAGLDVAPLPVRIGGLLLFGAHHPILVRAVVPSAGLLALQRRVHDIVAECPGLVENTAPDSWTPHVTLARRVAPEQLGAAVHAVARERDFPGTVVGIRRWDGDTRTERILIGGR</sequence>
<accession>A0ABW6PQY1</accession>
<dbReference type="EMBL" id="JBIAMX010000011">
    <property type="protein sequence ID" value="MFF0544824.1"/>
    <property type="molecule type" value="Genomic_DNA"/>
</dbReference>
<organism evidence="1 2">
    <name type="scientific">Nocardia thailandica</name>
    <dbReference type="NCBI Taxonomy" id="257275"/>
    <lineage>
        <taxon>Bacteria</taxon>
        <taxon>Bacillati</taxon>
        <taxon>Actinomycetota</taxon>
        <taxon>Actinomycetes</taxon>
        <taxon>Mycobacteriales</taxon>
        <taxon>Nocardiaceae</taxon>
        <taxon>Nocardia</taxon>
    </lineage>
</organism>
<dbReference type="Proteomes" id="UP001601444">
    <property type="component" value="Unassembled WGS sequence"/>
</dbReference>
<dbReference type="Gene3D" id="3.90.1140.10">
    <property type="entry name" value="Cyclic phosphodiesterase"/>
    <property type="match status" value="1"/>
</dbReference>
<reference evidence="1 2" key="1">
    <citation type="submission" date="2024-10" db="EMBL/GenBank/DDBJ databases">
        <title>The Natural Products Discovery Center: Release of the First 8490 Sequenced Strains for Exploring Actinobacteria Biosynthetic Diversity.</title>
        <authorList>
            <person name="Kalkreuter E."/>
            <person name="Kautsar S.A."/>
            <person name="Yang D."/>
            <person name="Bader C.D."/>
            <person name="Teijaro C.N."/>
            <person name="Fluegel L."/>
            <person name="Davis C.M."/>
            <person name="Simpson J.R."/>
            <person name="Lauterbach L."/>
            <person name="Steele A.D."/>
            <person name="Gui C."/>
            <person name="Meng S."/>
            <person name="Li G."/>
            <person name="Viehrig K."/>
            <person name="Ye F."/>
            <person name="Su P."/>
            <person name="Kiefer A.F."/>
            <person name="Nichols A."/>
            <person name="Cepeda A.J."/>
            <person name="Yan W."/>
            <person name="Fan B."/>
            <person name="Jiang Y."/>
            <person name="Adhikari A."/>
            <person name="Zheng C.-J."/>
            <person name="Schuster L."/>
            <person name="Cowan T.M."/>
            <person name="Smanski M.J."/>
            <person name="Chevrette M.G."/>
            <person name="De Carvalho L.P.S."/>
            <person name="Shen B."/>
        </authorList>
    </citation>
    <scope>NUCLEOTIDE SEQUENCE [LARGE SCALE GENOMIC DNA]</scope>
    <source>
        <strain evidence="1 2">NPDC004045</strain>
    </source>
</reference>
<evidence type="ECO:0000313" key="1">
    <source>
        <dbReference type="EMBL" id="MFF0544824.1"/>
    </source>
</evidence>
<dbReference type="RefSeq" id="WP_387701327.1">
    <property type="nucleotide sequence ID" value="NZ_JBIAMX010000011.1"/>
</dbReference>
<dbReference type="GO" id="GO:0016874">
    <property type="term" value="F:ligase activity"/>
    <property type="evidence" value="ECO:0007669"/>
    <property type="project" value="UniProtKB-KW"/>
</dbReference>
<dbReference type="SUPFAM" id="SSF55144">
    <property type="entry name" value="LigT-like"/>
    <property type="match status" value="1"/>
</dbReference>
<comment type="caution">
    <text evidence="1">The sequence shown here is derived from an EMBL/GenBank/DDBJ whole genome shotgun (WGS) entry which is preliminary data.</text>
</comment>
<keyword evidence="2" id="KW-1185">Reference proteome</keyword>
<dbReference type="Pfam" id="PF13563">
    <property type="entry name" value="2_5_RNA_ligase2"/>
    <property type="match status" value="1"/>
</dbReference>
<protein>
    <submittedName>
        <fullName evidence="1">2'-5' RNA ligase family protein</fullName>
    </submittedName>
</protein>